<organism evidence="5 6">
    <name type="scientific">Engelhardtia mirabilis</name>
    <dbReference type="NCBI Taxonomy" id="2528011"/>
    <lineage>
        <taxon>Bacteria</taxon>
        <taxon>Pseudomonadati</taxon>
        <taxon>Planctomycetota</taxon>
        <taxon>Planctomycetia</taxon>
        <taxon>Planctomycetia incertae sedis</taxon>
        <taxon>Engelhardtia</taxon>
    </lineage>
</organism>
<dbReference type="InterPro" id="IPR050955">
    <property type="entry name" value="Plant_Biomass_Hydrol_Est"/>
</dbReference>
<dbReference type="KEGG" id="pbap:Pla133_36340"/>
<dbReference type="SUPFAM" id="SSF53474">
    <property type="entry name" value="alpha/beta-Hydrolases"/>
    <property type="match status" value="1"/>
</dbReference>
<dbReference type="InterPro" id="IPR029058">
    <property type="entry name" value="AB_hydrolase_fold"/>
</dbReference>
<evidence type="ECO:0000256" key="2">
    <source>
        <dbReference type="SAM" id="MobiDB-lite"/>
    </source>
</evidence>
<feature type="compositionally biased region" description="Low complexity" evidence="2">
    <location>
        <begin position="319"/>
        <end position="333"/>
    </location>
</feature>
<keyword evidence="6" id="KW-1185">Reference proteome</keyword>
<feature type="compositionally biased region" description="Basic and acidic residues" evidence="2">
    <location>
        <begin position="309"/>
        <end position="318"/>
    </location>
</feature>
<accession>A0A518BNL1</accession>
<dbReference type="PANTHER" id="PTHR43037:SF4">
    <property type="entry name" value="PEPTIDASE S9 PROLYL OLIGOPEPTIDASE CATALYTIC DOMAIN-CONTAINING PROTEIN"/>
    <property type="match status" value="1"/>
</dbReference>
<evidence type="ECO:0000313" key="6">
    <source>
        <dbReference type="Proteomes" id="UP000316921"/>
    </source>
</evidence>
<feature type="chain" id="PRO_5022061601" evidence="3">
    <location>
        <begin position="20"/>
        <end position="875"/>
    </location>
</feature>
<name>A0A518BNL1_9BACT</name>
<dbReference type="AlphaFoldDB" id="A0A518BNL1"/>
<dbReference type="Proteomes" id="UP000316921">
    <property type="component" value="Chromosome"/>
</dbReference>
<feature type="region of interest" description="Disordered" evidence="2">
    <location>
        <begin position="296"/>
        <end position="359"/>
    </location>
</feature>
<dbReference type="GO" id="GO:0008236">
    <property type="term" value="F:serine-type peptidase activity"/>
    <property type="evidence" value="ECO:0007669"/>
    <property type="project" value="InterPro"/>
</dbReference>
<dbReference type="GO" id="GO:0006508">
    <property type="term" value="P:proteolysis"/>
    <property type="evidence" value="ECO:0007669"/>
    <property type="project" value="InterPro"/>
</dbReference>
<dbReference type="Gene3D" id="3.40.50.1820">
    <property type="entry name" value="alpha/beta hydrolase"/>
    <property type="match status" value="1"/>
</dbReference>
<evidence type="ECO:0000256" key="1">
    <source>
        <dbReference type="ARBA" id="ARBA00022729"/>
    </source>
</evidence>
<evidence type="ECO:0000259" key="4">
    <source>
        <dbReference type="Pfam" id="PF00326"/>
    </source>
</evidence>
<dbReference type="RefSeq" id="WP_419191674.1">
    <property type="nucleotide sequence ID" value="NZ_CP036287.1"/>
</dbReference>
<protein>
    <submittedName>
        <fullName evidence="5">Prolyl oligopeptidase family protein</fullName>
    </submittedName>
</protein>
<dbReference type="InterPro" id="IPR001375">
    <property type="entry name" value="Peptidase_S9_cat"/>
</dbReference>
<dbReference type="Pfam" id="PF00326">
    <property type="entry name" value="Peptidase_S9"/>
    <property type="match status" value="1"/>
</dbReference>
<evidence type="ECO:0000313" key="5">
    <source>
        <dbReference type="EMBL" id="QDU68536.1"/>
    </source>
</evidence>
<evidence type="ECO:0000256" key="3">
    <source>
        <dbReference type="SAM" id="SignalP"/>
    </source>
</evidence>
<sequence precursor="true">MPTLPLLLALLLLPNQDAAPEVAAAPSAPRADGWLVLGAVDGRGRRPFRPDAVFAQFLATPGAEDFPVEGQRMTGERGSETWAWTPSKDNGGPEQAGSWSAALVPVEAGQGGVWMAKLGGAWELWVGGRAHVGDAYRYGFGGVPVLLEEGLNQVMVSGSRGGFGLEFTRAEAPVTFAKRDVTLPDIVAGEGGSIDIGLTLHRTSRVPLVGARLELGGDFEGGVSLLSMQPLETRTVAIEAALRDAAAAAEPGDLTVEFRVCAADGTQLATTRKTVRVVAPDSRRLRSFRSRIDGSTQVWGEVPPPAAELRGRAERAESAENAADANAGASSNSGGRGEDAEGADEVASASDKGGDENAGAAELPGLVVSLHGASVAPRNQMGAYAPEPGLWIVAATNRRPYGFDWQDWGRADAYEVRDAFRGRVAIDPTRLYLTGHSMGGHGTWHLGANDPDGWVAIAPSAGWRSFDTYGGRPDGQLAELWQRADAASLTETLLENLAQVPTFVLHGDADETVPASEARSMLERLEAAGAVDLRSHFQPGAGHWWNGDNAAGADCVQWRGIFELFGEHRRATAAEGAAPEPRELHFVTVDPAVDSQHHWLRVDQVTRIGDRARARASWNDGRVEVVTENVRRLALLPSARATEVVLDGQAQELSEDPIATGAALEFVRDAGDWDPVATAIPAGERRPERSGPFKRAFDREFLLVRGTAGTPAETDALAQLALRDAQSWWYRGNGRAPVITDRDLLARPELAHHNVILYGNSETNAAWFQVLGRDCPIQMRRGFALVGEAQFRGPDHAAVFCYPRLGSDVALAGVFADTGAAGSRLHAIGNHFVSGVGIPDYAVFSSAVLSSGDGGVSVAGFFTNDWKLDLTNQSH</sequence>
<dbReference type="PANTHER" id="PTHR43037">
    <property type="entry name" value="UNNAMED PRODUCT-RELATED"/>
    <property type="match status" value="1"/>
</dbReference>
<gene>
    <name evidence="5" type="ORF">Pla133_36340</name>
</gene>
<keyword evidence="1 3" id="KW-0732">Signal</keyword>
<proteinExistence type="predicted"/>
<feature type="region of interest" description="Disordered" evidence="2">
    <location>
        <begin position="76"/>
        <end position="97"/>
    </location>
</feature>
<feature type="signal peptide" evidence="3">
    <location>
        <begin position="1"/>
        <end position="19"/>
    </location>
</feature>
<reference evidence="5 6" key="1">
    <citation type="submission" date="2019-02" db="EMBL/GenBank/DDBJ databases">
        <title>Deep-cultivation of Planctomycetes and their phenomic and genomic characterization uncovers novel biology.</title>
        <authorList>
            <person name="Wiegand S."/>
            <person name="Jogler M."/>
            <person name="Boedeker C."/>
            <person name="Pinto D."/>
            <person name="Vollmers J."/>
            <person name="Rivas-Marin E."/>
            <person name="Kohn T."/>
            <person name="Peeters S.H."/>
            <person name="Heuer A."/>
            <person name="Rast P."/>
            <person name="Oberbeckmann S."/>
            <person name="Bunk B."/>
            <person name="Jeske O."/>
            <person name="Meyerdierks A."/>
            <person name="Storesund J.E."/>
            <person name="Kallscheuer N."/>
            <person name="Luecker S."/>
            <person name="Lage O.M."/>
            <person name="Pohl T."/>
            <person name="Merkel B.J."/>
            <person name="Hornburger P."/>
            <person name="Mueller R.-W."/>
            <person name="Bruemmer F."/>
            <person name="Labrenz M."/>
            <person name="Spormann A.M."/>
            <person name="Op den Camp H."/>
            <person name="Overmann J."/>
            <person name="Amann R."/>
            <person name="Jetten M.S.M."/>
            <person name="Mascher T."/>
            <person name="Medema M.H."/>
            <person name="Devos D.P."/>
            <person name="Kaster A.-K."/>
            <person name="Ovreas L."/>
            <person name="Rohde M."/>
            <person name="Galperin M.Y."/>
            <person name="Jogler C."/>
        </authorList>
    </citation>
    <scope>NUCLEOTIDE SEQUENCE [LARGE SCALE GENOMIC DNA]</scope>
    <source>
        <strain evidence="5 6">Pla133</strain>
    </source>
</reference>
<dbReference type="EMBL" id="CP036287">
    <property type="protein sequence ID" value="QDU68536.1"/>
    <property type="molecule type" value="Genomic_DNA"/>
</dbReference>
<feature type="domain" description="Peptidase S9 prolyl oligopeptidase catalytic" evidence="4">
    <location>
        <begin position="404"/>
        <end position="550"/>
    </location>
</feature>